<evidence type="ECO:0008006" key="5">
    <source>
        <dbReference type="Google" id="ProtNLM"/>
    </source>
</evidence>
<name>A0A9P7YSK6_9HELO</name>
<dbReference type="Gene3D" id="2.40.160.200">
    <property type="entry name" value="LURP1-related"/>
    <property type="match status" value="1"/>
</dbReference>
<dbReference type="EMBL" id="MU251363">
    <property type="protein sequence ID" value="KAG9238972.1"/>
    <property type="molecule type" value="Genomic_DNA"/>
</dbReference>
<dbReference type="InterPro" id="IPR007612">
    <property type="entry name" value="LOR"/>
</dbReference>
<accession>A0A9P7YSK6</accession>
<dbReference type="InterPro" id="IPR038595">
    <property type="entry name" value="LOR_sf"/>
</dbReference>
<feature type="compositionally biased region" description="Low complexity" evidence="2">
    <location>
        <begin position="8"/>
        <end position="18"/>
    </location>
</feature>
<reference evidence="3" key="1">
    <citation type="journal article" date="2021" name="IMA Fungus">
        <title>Genomic characterization of three marine fungi, including Emericellopsis atlantica sp. nov. with signatures of a generalist lifestyle and marine biomass degradation.</title>
        <authorList>
            <person name="Hagestad O.C."/>
            <person name="Hou L."/>
            <person name="Andersen J.H."/>
            <person name="Hansen E.H."/>
            <person name="Altermark B."/>
            <person name="Li C."/>
            <person name="Kuhnert E."/>
            <person name="Cox R.J."/>
            <person name="Crous P.W."/>
            <person name="Spatafora J.W."/>
            <person name="Lail K."/>
            <person name="Amirebrahimi M."/>
            <person name="Lipzen A."/>
            <person name="Pangilinan J."/>
            <person name="Andreopoulos W."/>
            <person name="Hayes R.D."/>
            <person name="Ng V."/>
            <person name="Grigoriev I.V."/>
            <person name="Jackson S.A."/>
            <person name="Sutton T.D.S."/>
            <person name="Dobson A.D.W."/>
            <person name="Rama T."/>
        </authorList>
    </citation>
    <scope>NUCLEOTIDE SEQUENCE</scope>
    <source>
        <strain evidence="3">TRa018bII</strain>
    </source>
</reference>
<gene>
    <name evidence="3" type="ORF">BJ875DRAFT_275659</name>
</gene>
<dbReference type="SUPFAM" id="SSF54518">
    <property type="entry name" value="Tubby C-terminal domain-like"/>
    <property type="match status" value="1"/>
</dbReference>
<comment type="caution">
    <text evidence="3">The sequence shown here is derived from an EMBL/GenBank/DDBJ whole genome shotgun (WGS) entry which is preliminary data.</text>
</comment>
<dbReference type="InterPro" id="IPR025659">
    <property type="entry name" value="Tubby-like_C"/>
</dbReference>
<sequence>MSVNTLDSLPSQKSSPKGKSSHLNPWRRNRSNASEITPDPIEPQMDNARNESEAIEPSIFSTLELAEPPSHTQHFPSRPSRLDPFRRSKSADAPHLELPDLELESIENDNFSTLEVATPTDEKMSLALPDISEYSTLEVSATIFPSNEKIAFNDTYSTLEVTPTAFELPESPSSTYTQLRRNSMPNRNIGRSPNFLDAPLPPIPPPESRFLRPARSLGRMSSKQSIRSHASVLHPPRRVKECGVWYDRRFYAGEGGMELWMGRNRTYLRDMRWEVICGNNRVLRIRGNPNSWSEKREFSDTRGNLLFKTKKQGRNKRTAESKHGHVVFAIGKDVDSVVPSWTIEFTNARDRRTVRWDVTSGPSMRDIHITCYGVQIGRISRHEPGGLKKEKKSYVVKISPGIDYTIMAALTVAFDDFRMDSGGR</sequence>
<proteinExistence type="inferred from homology"/>
<dbReference type="Pfam" id="PF04525">
    <property type="entry name" value="LOR"/>
    <property type="match status" value="1"/>
</dbReference>
<dbReference type="OrthoDB" id="97518at2759"/>
<comment type="similarity">
    <text evidence="1">Belongs to the LOR family.</text>
</comment>
<evidence type="ECO:0000313" key="3">
    <source>
        <dbReference type="EMBL" id="KAG9238972.1"/>
    </source>
</evidence>
<organism evidence="3 4">
    <name type="scientific">Amylocarpus encephaloides</name>
    <dbReference type="NCBI Taxonomy" id="45428"/>
    <lineage>
        <taxon>Eukaryota</taxon>
        <taxon>Fungi</taxon>
        <taxon>Dikarya</taxon>
        <taxon>Ascomycota</taxon>
        <taxon>Pezizomycotina</taxon>
        <taxon>Leotiomycetes</taxon>
        <taxon>Helotiales</taxon>
        <taxon>Helotiales incertae sedis</taxon>
        <taxon>Amylocarpus</taxon>
    </lineage>
</organism>
<evidence type="ECO:0000313" key="4">
    <source>
        <dbReference type="Proteomes" id="UP000824998"/>
    </source>
</evidence>
<dbReference type="Proteomes" id="UP000824998">
    <property type="component" value="Unassembled WGS sequence"/>
</dbReference>
<evidence type="ECO:0000256" key="1">
    <source>
        <dbReference type="ARBA" id="ARBA00005437"/>
    </source>
</evidence>
<feature type="region of interest" description="Disordered" evidence="2">
    <location>
        <begin position="1"/>
        <end position="87"/>
    </location>
</feature>
<evidence type="ECO:0000256" key="2">
    <source>
        <dbReference type="SAM" id="MobiDB-lite"/>
    </source>
</evidence>
<dbReference type="AlphaFoldDB" id="A0A9P7YSK6"/>
<keyword evidence="4" id="KW-1185">Reference proteome</keyword>
<protein>
    <recommendedName>
        <fullName evidence="5">Tubby C-terminal domain-containing protein</fullName>
    </recommendedName>
</protein>